<comment type="subcellular location">
    <subcellularLocation>
        <location evidence="1">Secreted</location>
        <location evidence="1">Extracellular space</location>
        <location evidence="1">Extracellular matrix</location>
    </subcellularLocation>
</comment>
<evidence type="ECO:0000313" key="6">
    <source>
        <dbReference type="EMBL" id="KAI2667644.1"/>
    </source>
</evidence>
<dbReference type="Gene3D" id="1.20.1170.10">
    <property type="match status" value="1"/>
</dbReference>
<feature type="compositionally biased region" description="Basic and acidic residues" evidence="4">
    <location>
        <begin position="1006"/>
        <end position="1017"/>
    </location>
</feature>
<reference evidence="6 7" key="1">
    <citation type="submission" date="2022-01" db="EMBL/GenBank/DDBJ databases">
        <title>A high-quality chromosome-level genome assembly of rohu carp, Labeo rohita.</title>
        <authorList>
            <person name="Arick M.A. II"/>
            <person name="Hsu C.-Y."/>
            <person name="Magbanua Z."/>
            <person name="Pechanova O."/>
            <person name="Grover C."/>
            <person name="Miller E."/>
            <person name="Thrash A."/>
            <person name="Ezzel L."/>
            <person name="Alam S."/>
            <person name="Benzie J."/>
            <person name="Hamilton M."/>
            <person name="Karsi A."/>
            <person name="Lawrence M.L."/>
            <person name="Peterson D.G."/>
        </authorList>
    </citation>
    <scope>NUCLEOTIDE SEQUENCE [LARGE SCALE GENOMIC DNA]</scope>
    <source>
        <strain evidence="7">BAU-BD-2019</strain>
        <tissue evidence="6">Blood</tissue>
    </source>
</reference>
<dbReference type="PROSITE" id="PS50871">
    <property type="entry name" value="C1Q"/>
    <property type="match status" value="1"/>
</dbReference>
<dbReference type="Gene3D" id="2.60.120.40">
    <property type="match status" value="1"/>
</dbReference>
<evidence type="ECO:0000259" key="5">
    <source>
        <dbReference type="PROSITE" id="PS50871"/>
    </source>
</evidence>
<feature type="region of interest" description="Disordered" evidence="4">
    <location>
        <begin position="893"/>
        <end position="927"/>
    </location>
</feature>
<feature type="region of interest" description="Disordered" evidence="4">
    <location>
        <begin position="236"/>
        <end position="284"/>
    </location>
</feature>
<organism evidence="6 7">
    <name type="scientific">Labeo rohita</name>
    <name type="common">Indian major carp</name>
    <name type="synonym">Cyprinus rohita</name>
    <dbReference type="NCBI Taxonomy" id="84645"/>
    <lineage>
        <taxon>Eukaryota</taxon>
        <taxon>Metazoa</taxon>
        <taxon>Chordata</taxon>
        <taxon>Craniata</taxon>
        <taxon>Vertebrata</taxon>
        <taxon>Euteleostomi</taxon>
        <taxon>Actinopterygii</taxon>
        <taxon>Neopterygii</taxon>
        <taxon>Teleostei</taxon>
        <taxon>Ostariophysi</taxon>
        <taxon>Cypriniformes</taxon>
        <taxon>Cyprinidae</taxon>
        <taxon>Labeoninae</taxon>
        <taxon>Labeonini</taxon>
        <taxon>Labeo</taxon>
    </lineage>
</organism>
<keyword evidence="7" id="KW-1185">Reference proteome</keyword>
<dbReference type="InterPro" id="IPR001073">
    <property type="entry name" value="C1q_dom"/>
</dbReference>
<dbReference type="PANTHER" id="PTHR15427">
    <property type="entry name" value="EMILIN ELASTIN MICROFIBRIL INTERFACE-LOCATED PROTEIN ELASTIN MICROFIBRIL INTERFACER"/>
    <property type="match status" value="1"/>
</dbReference>
<dbReference type="SUPFAM" id="SSF49842">
    <property type="entry name" value="TNF-like"/>
    <property type="match status" value="1"/>
</dbReference>
<proteinExistence type="predicted"/>
<evidence type="ECO:0000256" key="1">
    <source>
        <dbReference type="ARBA" id="ARBA00004498"/>
    </source>
</evidence>
<feature type="compositionally biased region" description="Basic and acidic residues" evidence="4">
    <location>
        <begin position="268"/>
        <end position="284"/>
    </location>
</feature>
<name>A0ABQ8MXS3_LABRO</name>
<feature type="region of interest" description="Disordered" evidence="4">
    <location>
        <begin position="99"/>
        <end position="121"/>
    </location>
</feature>
<feature type="domain" description="C1q" evidence="5">
    <location>
        <begin position="1068"/>
        <end position="1216"/>
    </location>
</feature>
<protein>
    <submittedName>
        <fullName evidence="6">EMILIN-2</fullName>
    </submittedName>
</protein>
<dbReference type="SMART" id="SM00110">
    <property type="entry name" value="C1Q"/>
    <property type="match status" value="1"/>
</dbReference>
<dbReference type="InterPro" id="IPR050392">
    <property type="entry name" value="Collagen/C1q_domain"/>
</dbReference>
<dbReference type="SUPFAM" id="SSF58100">
    <property type="entry name" value="Bacterial hemolysins"/>
    <property type="match status" value="1"/>
</dbReference>
<keyword evidence="3" id="KW-0272">Extracellular matrix</keyword>
<gene>
    <name evidence="6" type="ORF">H4Q32_004185</name>
</gene>
<keyword evidence="2" id="KW-0964">Secreted</keyword>
<evidence type="ECO:0000256" key="3">
    <source>
        <dbReference type="ARBA" id="ARBA00022530"/>
    </source>
</evidence>
<dbReference type="Proteomes" id="UP000830375">
    <property type="component" value="Unassembled WGS sequence"/>
</dbReference>
<dbReference type="Pfam" id="PF00386">
    <property type="entry name" value="C1q"/>
    <property type="match status" value="1"/>
</dbReference>
<dbReference type="InterPro" id="IPR008983">
    <property type="entry name" value="Tumour_necrosis_fac-like_dom"/>
</dbReference>
<evidence type="ECO:0000256" key="2">
    <source>
        <dbReference type="ARBA" id="ARBA00022525"/>
    </source>
</evidence>
<evidence type="ECO:0000256" key="4">
    <source>
        <dbReference type="SAM" id="MobiDB-lite"/>
    </source>
</evidence>
<feature type="compositionally biased region" description="Polar residues" evidence="4">
    <location>
        <begin position="243"/>
        <end position="257"/>
    </location>
</feature>
<comment type="caution">
    <text evidence="6">The sequence shown here is derived from an EMBL/GenBank/DDBJ whole genome shotgun (WGS) entry which is preliminary data.</text>
</comment>
<dbReference type="PANTHER" id="PTHR15427:SF36">
    <property type="entry name" value="EMILIN-2"/>
    <property type="match status" value="1"/>
</dbReference>
<accession>A0ABQ8MXS3</accession>
<feature type="region of interest" description="Disordered" evidence="4">
    <location>
        <begin position="1006"/>
        <end position="1044"/>
    </location>
</feature>
<dbReference type="EMBL" id="JACTAM010000002">
    <property type="protein sequence ID" value="KAI2667644.1"/>
    <property type="molecule type" value="Genomic_DNA"/>
</dbReference>
<sequence>MAWPDVAPHCSGISDVGNALTLRSLAEGEDQSHGTVALASANRLPLTPACLRGGVVLRGGFSHKQQRLKTKRRGTKKHVEVTVWAQTGAAEVCEHGRSVGQSVAPSPGREGAAVRGDSPSLSGQRHYAATMNYQPPFPVVQLSVLFIISFSLAHGYPSSLFQGSAYSGAVHRHRNKNWCAFIVQKNVSCAVQGSVESHVEPEAAGCPEHQPDCEPQMIWLANFLFHISVGYQGPDCRELKGSPNGQTSYPQSNPQRPQQHHGQTRPAQRPERRETGQYDIRRTADKTRILEEEVQRLSQTVLDLQAAMTGMAENLRTDLQEDTSKMLITFLNDRTSPDSARTGGTEESVVHLDGHQAVRGHTHGEREMETLLARLNDMTDALKSKDEALEELRGTVTGHDGQIRMLMDSSSQGLPVTGTAATPDIGILQTYIDGKFEKLKKDLVVNMEEEMAKLKSACDEKIQALQKTCEDGKDSSFVSLTDLVHNKEAELRKEIRELRLDMSMSDGVVRTNRQTNIGKDDSDYNDLRKEIIRVADAHRVLNARVDNELEHLSTLKIEDVLGSRIEDLEDRMNVTERNAETFCFYVDEKLTKEIMDEVAKLRELLDQKLSGVQDQFTSMLIEMSNNSFPGMPSDSVDALQIQVHANSRLIKGLEDKFNTIGQICSTDCKTNLPTDSKTPEGLDSLVKDVRLCRNDLDVLRSDFVNNVARVHALEDTIRMSPEKEFINAHIQDTRKRMNGLTDNVNGLTGALTGLGDTVSKFSQDLHTLNSTCCQQVSSSPLEVETGKPSHNQIEELKKQLDALNTRVNTELSVCKFNTAGVAEGVSAVDDRVTALEKICGSLNGERNNIQDLSEETERKVAQMNSTLGTHSGAITALQNSFLNFQSQLAGMAKQIQKDHTSKEQGLPVRQDRPASAPDTRAPTQPMRPYVPRIHIPLIIPHRAVPAPTGRPYVRQPHIPHKPYFPQPPGSPRHPVHPVQPHQPAVHQPVVVTGQAGPPGYVRRVTVRRDQNSEDSKTPLKGFAGAPGYPPVRPVSYDTKQSHPEAAHVPWSPAYQRPIATPVVSQQNSLTDPFSFSAGLVQQTFSGDFGIIRFDRVLVNDGGHYNPQTGIFTVPSDGRYLVSAVLTAPRGEHAEAVLSVSNRSVQKLDTAGYWRAHSRLTRDQCSCGGAASFNLILPLRQGDTLALVRTAGKLAISESREILSTFSAIFLYSPQASR</sequence>
<evidence type="ECO:0000313" key="7">
    <source>
        <dbReference type="Proteomes" id="UP000830375"/>
    </source>
</evidence>